<dbReference type="Pfam" id="PF05834">
    <property type="entry name" value="Lycopene_cycl"/>
    <property type="match status" value="1"/>
</dbReference>
<dbReference type="RefSeq" id="WP_183879302.1">
    <property type="nucleotide sequence ID" value="NZ_JACHCE010000001.1"/>
</dbReference>
<dbReference type="EMBL" id="JACHCE010000001">
    <property type="protein sequence ID" value="MBB5635014.1"/>
    <property type="molecule type" value="Genomic_DNA"/>
</dbReference>
<dbReference type="EC" id="5.5.1.19" evidence="1"/>
<evidence type="ECO:0000313" key="1">
    <source>
        <dbReference type="EMBL" id="MBB5635014.1"/>
    </source>
</evidence>
<dbReference type="GO" id="GO:0016853">
    <property type="term" value="F:isomerase activity"/>
    <property type="evidence" value="ECO:0007669"/>
    <property type="project" value="UniProtKB-KW"/>
</dbReference>
<proteinExistence type="predicted"/>
<dbReference type="InterPro" id="IPR036188">
    <property type="entry name" value="FAD/NAD-bd_sf"/>
</dbReference>
<evidence type="ECO:0000313" key="2">
    <source>
        <dbReference type="Proteomes" id="UP000537204"/>
    </source>
</evidence>
<gene>
    <name evidence="1" type="ORF">HDE68_000899</name>
</gene>
<dbReference type="AlphaFoldDB" id="A0A7W8ZJ57"/>
<dbReference type="Gene3D" id="3.50.50.60">
    <property type="entry name" value="FAD/NAD(P)-binding domain"/>
    <property type="match status" value="1"/>
</dbReference>
<sequence>MKHFDYIIAGGGCSGRSLAVRMLPYLKASNKQLLLVDKLPKKGNDKTWCFWEEHADVFEPVVYKKWNRLLFSSHFIQQELNIYPYTYKMIRAADFYTYTDEKLSGNPHIITIQGNVERLYTENQQAYAIIDGEVYSSDYTFSSIPRIQNKRPERYQYLLQHFMGWVIETETAIFDTECATLMDFKTPQQTGTSFVYVLPLSPKLALVEYTVFSEQELATEDYTTALKQYIEEQLHCKKYTIKEQEYGVIPMSDHPAQRQQGRIIYLGTAGGFTKGSTGYTFRFIQKHTSAIAEGLTKSGNPIISSVFPNRFKTYDAILLHLLGSRRLSGEEIFSELFEKNKAKQILKFLDNETSLMEEIQIFSTLNKKEFTLALLNRTLKTIA</sequence>
<keyword evidence="1" id="KW-0413">Isomerase</keyword>
<protein>
    <submittedName>
        <fullName evidence="1">Lycopene beta-cyclase</fullName>
        <ecNumber evidence="1">5.5.1.19</ecNumber>
    </submittedName>
</protein>
<comment type="caution">
    <text evidence="1">The sequence shown here is derived from an EMBL/GenBank/DDBJ whole genome shotgun (WGS) entry which is preliminary data.</text>
</comment>
<accession>A0A7W8ZJ57</accession>
<dbReference type="SUPFAM" id="SSF51905">
    <property type="entry name" value="FAD/NAD(P)-binding domain"/>
    <property type="match status" value="1"/>
</dbReference>
<organism evidence="1 2">
    <name type="scientific">Pedobacter cryoconitis</name>
    <dbReference type="NCBI Taxonomy" id="188932"/>
    <lineage>
        <taxon>Bacteria</taxon>
        <taxon>Pseudomonadati</taxon>
        <taxon>Bacteroidota</taxon>
        <taxon>Sphingobacteriia</taxon>
        <taxon>Sphingobacteriales</taxon>
        <taxon>Sphingobacteriaceae</taxon>
        <taxon>Pedobacter</taxon>
    </lineage>
</organism>
<name>A0A7W8ZJ57_9SPHI</name>
<dbReference type="Proteomes" id="UP000537204">
    <property type="component" value="Unassembled WGS sequence"/>
</dbReference>
<reference evidence="1 2" key="1">
    <citation type="submission" date="2020-08" db="EMBL/GenBank/DDBJ databases">
        <title>Genomic Encyclopedia of Type Strains, Phase IV (KMG-V): Genome sequencing to study the core and pangenomes of soil and plant-associated prokaryotes.</title>
        <authorList>
            <person name="Whitman W."/>
        </authorList>
    </citation>
    <scope>NUCLEOTIDE SEQUENCE [LARGE SCALE GENOMIC DNA]</scope>
    <source>
        <strain evidence="1 2">S3M1</strain>
    </source>
</reference>